<feature type="domain" description="HTH marR-type" evidence="1">
    <location>
        <begin position="23"/>
        <end position="65"/>
    </location>
</feature>
<dbReference type="SUPFAM" id="SSF53067">
    <property type="entry name" value="Actin-like ATPase domain"/>
    <property type="match status" value="1"/>
</dbReference>
<dbReference type="Gene3D" id="3.30.420.40">
    <property type="match status" value="2"/>
</dbReference>
<dbReference type="RefSeq" id="WP_111221497.1">
    <property type="nucleotide sequence ID" value="NZ_CP117258.1"/>
</dbReference>
<dbReference type="InterPro" id="IPR043129">
    <property type="entry name" value="ATPase_NBD"/>
</dbReference>
<dbReference type="InterPro" id="IPR000835">
    <property type="entry name" value="HTH_MarR-typ"/>
</dbReference>
<geneLocation type="plasmid" evidence="2 3">
    <name>unnamed1</name>
</geneLocation>
<evidence type="ECO:0000313" key="2">
    <source>
        <dbReference type="EMBL" id="WFR98582.1"/>
    </source>
</evidence>
<dbReference type="EMBL" id="CP117258">
    <property type="protein sequence ID" value="WFR98582.1"/>
    <property type="molecule type" value="Genomic_DNA"/>
</dbReference>
<dbReference type="Pfam" id="PF12802">
    <property type="entry name" value="MarR_2"/>
    <property type="match status" value="1"/>
</dbReference>
<dbReference type="GO" id="GO:0009384">
    <property type="term" value="F:N-acylmannosamine kinase activity"/>
    <property type="evidence" value="ECO:0007669"/>
    <property type="project" value="TreeGrafter"/>
</dbReference>
<dbReference type="AlphaFoldDB" id="A0AAF1KIN5"/>
<dbReference type="KEGG" id="rtu:PR017_25040"/>
<dbReference type="InterPro" id="IPR000600">
    <property type="entry name" value="ROK"/>
</dbReference>
<reference evidence="2 3" key="1">
    <citation type="journal article" date="2018" name="Sci. Rep.">
        <title>Rhizobium tumorigenes sp. nov., a novel plant tumorigenic bacterium isolated from cane gall tumors on thornless blackberry.</title>
        <authorList>
            <person name="Kuzmanovi N."/>
            <person name="Smalla K."/>
            <person name="Gronow S."/>
            <person name="PuBawska J."/>
        </authorList>
    </citation>
    <scope>NUCLEOTIDE SEQUENCE [LARGE SCALE GENOMIC DNA]</scope>
    <source>
        <strain evidence="2 3">1078</strain>
    </source>
</reference>
<dbReference type="Gene3D" id="1.10.10.10">
    <property type="entry name" value="Winged helix-like DNA-binding domain superfamily/Winged helix DNA-binding domain"/>
    <property type="match status" value="1"/>
</dbReference>
<dbReference type="PANTHER" id="PTHR18964">
    <property type="entry name" value="ROK (REPRESSOR, ORF, KINASE) FAMILY"/>
    <property type="match status" value="1"/>
</dbReference>
<evidence type="ECO:0000313" key="3">
    <source>
        <dbReference type="Proteomes" id="UP000249499"/>
    </source>
</evidence>
<gene>
    <name evidence="2" type="ORF">PR017_25040</name>
</gene>
<reference evidence="3" key="2">
    <citation type="journal article" date="2023" name="MicrobiologyOpen">
        <title>Genomics of the tumorigenes clade of the family Rhizobiaceae and description of Rhizobium rhododendri sp. nov.</title>
        <authorList>
            <person name="Kuzmanovic N."/>
            <person name="diCenzo G.C."/>
            <person name="Bunk B."/>
            <person name="Sproeer C."/>
            <person name="Fruehling A."/>
            <person name="Neumann-Schaal M."/>
            <person name="Overmann J."/>
            <person name="Smalla K."/>
        </authorList>
    </citation>
    <scope>NUCLEOTIDE SEQUENCE [LARGE SCALE GENOMIC DNA]</scope>
    <source>
        <strain evidence="3">1078</strain>
        <plasmid evidence="3">unnamed1</plasmid>
    </source>
</reference>
<dbReference type="InterPro" id="IPR036390">
    <property type="entry name" value="WH_DNA-bd_sf"/>
</dbReference>
<dbReference type="InterPro" id="IPR036388">
    <property type="entry name" value="WH-like_DNA-bd_sf"/>
</dbReference>
<protein>
    <submittedName>
        <fullName evidence="2">ROK family transcriptional regulator</fullName>
    </submittedName>
</protein>
<evidence type="ECO:0000259" key="1">
    <source>
        <dbReference type="Pfam" id="PF12802"/>
    </source>
</evidence>
<dbReference type="CDD" id="cd23763">
    <property type="entry name" value="ASKHA_ATPase_ROK"/>
    <property type="match status" value="1"/>
</dbReference>
<dbReference type="PANTHER" id="PTHR18964:SF169">
    <property type="entry name" value="N-ACETYLMANNOSAMINE KINASE"/>
    <property type="match status" value="1"/>
</dbReference>
<dbReference type="SUPFAM" id="SSF46785">
    <property type="entry name" value="Winged helix' DNA-binding domain"/>
    <property type="match status" value="1"/>
</dbReference>
<accession>A0AAF1KIN5</accession>
<name>A0AAF1KIN5_9HYPH</name>
<dbReference type="Proteomes" id="UP000249499">
    <property type="component" value="Plasmid unnamed1"/>
</dbReference>
<keyword evidence="2" id="KW-0614">Plasmid</keyword>
<keyword evidence="3" id="KW-1185">Reference proteome</keyword>
<proteinExistence type="predicted"/>
<sequence length="382" mass="41835">MNPATDASFELDRRPLASENERLILDIVRRHGPIARATITAHTNLTQQSVHRLVEGLIERGLLQTGKPLRGSRGQPSPTIELVKTAVFSIGISINTDSAVLCISDFACGVVAQEKLSIVPHDRTETLVALTGTLDALLLKHGIPRERLIGLGFSMSGFFVSKNHIFNAPEPLRQWSLIDLQPIMESAFRLPVWLENNGTTGAIGESLRGVGLWCQTFAYLSFNYGFGGGLILDGKPFHGFYGNAGELSGIYNADEAARRPALQYLMQRLLENGVDVSSVEMLCETFDPEWPGVSDWLTEVMPQLNRLIASLIAVIDPQAIVLGGQLPRALGNMMIERAVMPSTRKHRYDIGPHEAKLFLSQTVGDAAAIGATLLPLKVRYFI</sequence>
<organism evidence="2 3">
    <name type="scientific">Rhizobium tumorigenes</name>
    <dbReference type="NCBI Taxonomy" id="2041385"/>
    <lineage>
        <taxon>Bacteria</taxon>
        <taxon>Pseudomonadati</taxon>
        <taxon>Pseudomonadota</taxon>
        <taxon>Alphaproteobacteria</taxon>
        <taxon>Hyphomicrobiales</taxon>
        <taxon>Rhizobiaceae</taxon>
        <taxon>Rhizobium/Agrobacterium group</taxon>
        <taxon>Rhizobium</taxon>
    </lineage>
</organism>
<dbReference type="GO" id="GO:0019262">
    <property type="term" value="P:N-acetylneuraminate catabolic process"/>
    <property type="evidence" value="ECO:0007669"/>
    <property type="project" value="TreeGrafter"/>
</dbReference>
<dbReference type="Pfam" id="PF00480">
    <property type="entry name" value="ROK"/>
    <property type="match status" value="1"/>
</dbReference>